<dbReference type="GO" id="GO:0006576">
    <property type="term" value="P:biogenic amine metabolic process"/>
    <property type="evidence" value="ECO:0007669"/>
    <property type="project" value="InterPro"/>
</dbReference>
<dbReference type="SUPFAM" id="SSF52540">
    <property type="entry name" value="P-loop containing nucleoside triphosphate hydrolases"/>
    <property type="match status" value="1"/>
</dbReference>
<dbReference type="RefSeq" id="WP_005815261.1">
    <property type="nucleotide sequence ID" value="NZ_CABKQQ010000054.1"/>
</dbReference>
<protein>
    <submittedName>
        <fullName evidence="3">Ethanolamine utilization protein EutP</fullName>
    </submittedName>
    <submittedName>
        <fullName evidence="2">Lysine-sensitive aspartokinase III</fullName>
    </submittedName>
</protein>
<proteinExistence type="inferred from homology"/>
<comment type="similarity">
    <text evidence="1">Belongs to the EutP/PduV family.</text>
</comment>
<dbReference type="OMA" id="TQAIVWS"/>
<dbReference type="PATRIC" id="fig|49338.4.peg.5676"/>
<dbReference type="AlphaFoldDB" id="A0A098B9W4"/>
<dbReference type="GO" id="GO:0005524">
    <property type="term" value="F:ATP binding"/>
    <property type="evidence" value="ECO:0007669"/>
    <property type="project" value="UniProtKB-UniRule"/>
</dbReference>
<dbReference type="CDD" id="cd00882">
    <property type="entry name" value="Ras_like_GTPase"/>
    <property type="match status" value="1"/>
</dbReference>
<organism evidence="2">
    <name type="scientific">Desulfitobacterium hafniense</name>
    <name type="common">Desulfitobacterium frappieri</name>
    <dbReference type="NCBI Taxonomy" id="49338"/>
    <lineage>
        <taxon>Bacteria</taxon>
        <taxon>Bacillati</taxon>
        <taxon>Bacillota</taxon>
        <taxon>Clostridia</taxon>
        <taxon>Eubacteriales</taxon>
        <taxon>Desulfitobacteriaceae</taxon>
        <taxon>Desulfitobacterium</taxon>
    </lineage>
</organism>
<dbReference type="InterPro" id="IPR027417">
    <property type="entry name" value="P-loop_NTPase"/>
</dbReference>
<keyword evidence="2" id="KW-0418">Kinase</keyword>
<dbReference type="Pfam" id="PF10662">
    <property type="entry name" value="PduV-EutP"/>
    <property type="match status" value="1"/>
</dbReference>
<dbReference type="GO" id="GO:0016301">
    <property type="term" value="F:kinase activity"/>
    <property type="evidence" value="ECO:0007669"/>
    <property type="project" value="UniProtKB-KW"/>
</dbReference>
<keyword evidence="2" id="KW-0808">Transferase</keyword>
<name>A0A098B9W4_DESHA</name>
<keyword evidence="1" id="KW-0547">Nucleotide-binding</keyword>
<dbReference type="PANTHER" id="PTHR40453:SF1">
    <property type="entry name" value="PROTEIN YOEF"/>
    <property type="match status" value="1"/>
</dbReference>
<dbReference type="EMBL" id="LOCK01000001">
    <property type="protein sequence ID" value="KTE93475.1"/>
    <property type="molecule type" value="Genomic_DNA"/>
</dbReference>
<evidence type="ECO:0000313" key="2">
    <source>
        <dbReference type="EMBL" id="CDX05160.1"/>
    </source>
</evidence>
<dbReference type="Proteomes" id="UP000054623">
    <property type="component" value="Unassembled WGS sequence"/>
</dbReference>
<evidence type="ECO:0000313" key="3">
    <source>
        <dbReference type="EMBL" id="KTE93475.1"/>
    </source>
</evidence>
<dbReference type="OrthoDB" id="6179at2"/>
<dbReference type="PANTHER" id="PTHR40453">
    <property type="entry name" value="PROTEIN YOEF"/>
    <property type="match status" value="1"/>
</dbReference>
<reference evidence="3 4" key="2">
    <citation type="submission" date="2015-12" db="EMBL/GenBank/DDBJ databases">
        <title>Draft Genome Sequence of Desulfitobacterium hafniense Strain DH, a Sulfate-reducing Bacterium Isolated from Paddy Soils.</title>
        <authorList>
            <person name="Bao P."/>
            <person name="Zhang X."/>
            <person name="Li G."/>
        </authorList>
    </citation>
    <scope>NUCLEOTIDE SEQUENCE [LARGE SCALE GENOMIC DNA]</scope>
    <source>
        <strain evidence="3 4">DH</strain>
    </source>
</reference>
<dbReference type="PIRSF" id="PIRSF036409">
    <property type="entry name" value="EutP_PduV"/>
    <property type="match status" value="1"/>
</dbReference>
<dbReference type="EMBL" id="LK996017">
    <property type="protein sequence ID" value="CDX05160.1"/>
    <property type="molecule type" value="Genomic_DNA"/>
</dbReference>
<dbReference type="InterPro" id="IPR012381">
    <property type="entry name" value="EutP_PduV"/>
</dbReference>
<accession>A0A098B9W4</accession>
<reference evidence="2" key="1">
    <citation type="submission" date="2014-07" db="EMBL/GenBank/DDBJ databases">
        <authorList>
            <person name="Hornung V.Bastian."/>
        </authorList>
    </citation>
    <scope>NUCLEOTIDE SEQUENCE</scope>
    <source>
        <strain evidence="2">PCE-S</strain>
    </source>
</reference>
<dbReference type="Gene3D" id="3.40.50.300">
    <property type="entry name" value="P-loop containing nucleotide triphosphate hydrolases"/>
    <property type="match status" value="1"/>
</dbReference>
<gene>
    <name evidence="3" type="ORF">AT727_00530</name>
    <name evidence="2" type="ORF">DPCES_5274</name>
</gene>
<sequence>MKKRIMIVGPTQAGKSTLANILNDTSRPLKKTQDVIYGKNTIDTPGSYIENPSMYKYLIATAQTASHVLLLIDSSRPVEVYPPGFAKTFTCPVSGVMTKVDLKTENVPLCIHQLQSIGVSEPYFRISLTDNTGVEELKEYLLGLSSLVRHWL</sequence>
<evidence type="ECO:0000256" key="1">
    <source>
        <dbReference type="PIRNR" id="PIRNR036409"/>
    </source>
</evidence>
<evidence type="ECO:0000313" key="4">
    <source>
        <dbReference type="Proteomes" id="UP000054623"/>
    </source>
</evidence>